<dbReference type="SMART" id="SM00567">
    <property type="entry name" value="EZ_HEAT"/>
    <property type="match status" value="1"/>
</dbReference>
<dbReference type="AlphaFoldDB" id="T0YQ53"/>
<dbReference type="SUPFAM" id="SSF48371">
    <property type="entry name" value="ARM repeat"/>
    <property type="match status" value="1"/>
</dbReference>
<accession>T0YQ53</accession>
<dbReference type="InterPro" id="IPR011990">
    <property type="entry name" value="TPR-like_helical_dom_sf"/>
</dbReference>
<dbReference type="Gene3D" id="1.25.40.10">
    <property type="entry name" value="Tetratricopeptide repeat domain"/>
    <property type="match status" value="1"/>
</dbReference>
<dbReference type="InterPro" id="IPR011989">
    <property type="entry name" value="ARM-like"/>
</dbReference>
<dbReference type="InterPro" id="IPR004155">
    <property type="entry name" value="PBS_lyase_HEAT"/>
</dbReference>
<dbReference type="EMBL" id="AUZX01013569">
    <property type="protein sequence ID" value="EQD35238.1"/>
    <property type="molecule type" value="Genomic_DNA"/>
</dbReference>
<name>T0YQ53_9ZZZZ</name>
<gene>
    <name evidence="1" type="ORF">B1A_18393</name>
</gene>
<feature type="non-terminal residue" evidence="1">
    <location>
        <position position="151"/>
    </location>
</feature>
<reference evidence="1" key="1">
    <citation type="submission" date="2013-08" db="EMBL/GenBank/DDBJ databases">
        <authorList>
            <person name="Mendez C."/>
            <person name="Richter M."/>
            <person name="Ferrer M."/>
            <person name="Sanchez J."/>
        </authorList>
    </citation>
    <scope>NUCLEOTIDE SEQUENCE</scope>
</reference>
<dbReference type="PROSITE" id="PS50005">
    <property type="entry name" value="TPR"/>
    <property type="match status" value="1"/>
</dbReference>
<protein>
    <submittedName>
        <fullName evidence="1">TrfA protein</fullName>
    </submittedName>
</protein>
<dbReference type="InterPro" id="IPR019734">
    <property type="entry name" value="TPR_rpt"/>
</dbReference>
<organism evidence="1">
    <name type="scientific">mine drainage metagenome</name>
    <dbReference type="NCBI Taxonomy" id="410659"/>
    <lineage>
        <taxon>unclassified sequences</taxon>
        <taxon>metagenomes</taxon>
        <taxon>ecological metagenomes</taxon>
    </lineage>
</organism>
<proteinExistence type="predicted"/>
<dbReference type="Gene3D" id="1.25.10.10">
    <property type="entry name" value="Leucine-rich Repeat Variant"/>
    <property type="match status" value="1"/>
</dbReference>
<evidence type="ECO:0000313" key="1">
    <source>
        <dbReference type="EMBL" id="EQD35238.1"/>
    </source>
</evidence>
<reference evidence="1" key="2">
    <citation type="journal article" date="2014" name="ISME J.">
        <title>Microbial stratification in low pH oxic and suboxic macroscopic growths along an acid mine drainage.</title>
        <authorList>
            <person name="Mendez-Garcia C."/>
            <person name="Mesa V."/>
            <person name="Sprenger R.R."/>
            <person name="Richter M."/>
            <person name="Diez M.S."/>
            <person name="Solano J."/>
            <person name="Bargiela R."/>
            <person name="Golyshina O.V."/>
            <person name="Manteca A."/>
            <person name="Ramos J.L."/>
            <person name="Gallego J.R."/>
            <person name="Llorente I."/>
            <person name="Martins Dos Santos V.A."/>
            <person name="Jensen O.N."/>
            <person name="Pelaez A.I."/>
            <person name="Sanchez J."/>
            <person name="Ferrer M."/>
        </authorList>
    </citation>
    <scope>NUCLEOTIDE SEQUENCE</scope>
</reference>
<dbReference type="Pfam" id="PF13646">
    <property type="entry name" value="HEAT_2"/>
    <property type="match status" value="1"/>
</dbReference>
<dbReference type="InterPro" id="IPR016024">
    <property type="entry name" value="ARM-type_fold"/>
</dbReference>
<sequence>MNMAMLSSAGQSDRDDAREFLKAIKPFVLTGDLSRAAECIGRSWCGGKLCVFLTHSDAEVRRAAAMALTLLGDKKAIEPLSAALHDADEQVHALSEDALWAIWFRGGNNRSCCHLKCGTHHLKHGNLDTAIEKFSLAIEADPEFAEAYNQR</sequence>
<dbReference type="SUPFAM" id="SSF48452">
    <property type="entry name" value="TPR-like"/>
    <property type="match status" value="1"/>
</dbReference>
<comment type="caution">
    <text evidence="1">The sequence shown here is derived from an EMBL/GenBank/DDBJ whole genome shotgun (WGS) entry which is preliminary data.</text>
</comment>